<feature type="transmembrane region" description="Helical" evidence="12">
    <location>
        <begin position="679"/>
        <end position="702"/>
    </location>
</feature>
<evidence type="ECO:0000256" key="8">
    <source>
        <dbReference type="ARBA" id="ARBA00022840"/>
    </source>
</evidence>
<dbReference type="Pfam" id="PF00005">
    <property type="entry name" value="ABC_tran"/>
    <property type="match status" value="2"/>
</dbReference>
<accession>A0AA36HY77</accession>
<feature type="domain" description="ABC transporter" evidence="13">
    <location>
        <begin position="7"/>
        <end position="242"/>
    </location>
</feature>
<evidence type="ECO:0000256" key="11">
    <source>
        <dbReference type="ARBA" id="ARBA00023136"/>
    </source>
</evidence>
<keyword evidence="9" id="KW-1278">Translocase</keyword>
<evidence type="ECO:0000256" key="4">
    <source>
        <dbReference type="ARBA" id="ARBA00022475"/>
    </source>
</evidence>
<dbReference type="CDD" id="cd03216">
    <property type="entry name" value="ABC_Carb_Monos_I"/>
    <property type="match status" value="1"/>
</dbReference>
<comment type="subcellular location">
    <subcellularLocation>
        <location evidence="2">Cell membrane</location>
        <topology evidence="2">Multi-pass membrane protein</topology>
    </subcellularLocation>
    <subcellularLocation>
        <location evidence="1">Cell membrane</location>
        <topology evidence="1">Peripheral membrane protein</topology>
    </subcellularLocation>
</comment>
<feature type="transmembrane region" description="Helical" evidence="12">
    <location>
        <begin position="714"/>
        <end position="738"/>
    </location>
</feature>
<dbReference type="SMART" id="SM00382">
    <property type="entry name" value="AAA"/>
    <property type="match status" value="2"/>
</dbReference>
<keyword evidence="11 12" id="KW-0472">Membrane</keyword>
<dbReference type="GO" id="GO:0022857">
    <property type="term" value="F:transmembrane transporter activity"/>
    <property type="evidence" value="ECO:0007669"/>
    <property type="project" value="InterPro"/>
</dbReference>
<evidence type="ECO:0000256" key="7">
    <source>
        <dbReference type="ARBA" id="ARBA00022741"/>
    </source>
</evidence>
<dbReference type="Gene3D" id="3.40.50.300">
    <property type="entry name" value="P-loop containing nucleotide triphosphate hydrolases"/>
    <property type="match status" value="2"/>
</dbReference>
<evidence type="ECO:0000256" key="9">
    <source>
        <dbReference type="ARBA" id="ARBA00022967"/>
    </source>
</evidence>
<dbReference type="CDD" id="cd06580">
    <property type="entry name" value="TM_PBP1_transp_TpRbsC_like"/>
    <property type="match status" value="1"/>
</dbReference>
<dbReference type="PROSITE" id="PS00211">
    <property type="entry name" value="ABC_TRANSPORTER_1"/>
    <property type="match status" value="1"/>
</dbReference>
<evidence type="ECO:0000313" key="15">
    <source>
        <dbReference type="Proteomes" id="UP001178507"/>
    </source>
</evidence>
<gene>
    <name evidence="14" type="ORF">EVOR1521_LOCUS6289</name>
</gene>
<dbReference type="SUPFAM" id="SSF52540">
    <property type="entry name" value="P-loop containing nucleoside triphosphate hydrolases"/>
    <property type="match status" value="2"/>
</dbReference>
<evidence type="ECO:0000256" key="6">
    <source>
        <dbReference type="ARBA" id="ARBA00022737"/>
    </source>
</evidence>
<dbReference type="InterPro" id="IPR001851">
    <property type="entry name" value="ABC_transp_permease"/>
</dbReference>
<proteinExistence type="predicted"/>
<dbReference type="GO" id="GO:0005524">
    <property type="term" value="F:ATP binding"/>
    <property type="evidence" value="ECO:0007669"/>
    <property type="project" value="UniProtKB-KW"/>
</dbReference>
<feature type="transmembrane region" description="Helical" evidence="12">
    <location>
        <begin position="537"/>
        <end position="560"/>
    </location>
</feature>
<dbReference type="Pfam" id="PF02653">
    <property type="entry name" value="BPD_transp_2"/>
    <property type="match status" value="1"/>
</dbReference>
<feature type="transmembrane region" description="Helical" evidence="12">
    <location>
        <begin position="596"/>
        <end position="617"/>
    </location>
</feature>
<dbReference type="PANTHER" id="PTHR43790:SF4">
    <property type="entry name" value="GUANOSINE IMPORT ATP-BINDING PROTEIN NUPO"/>
    <property type="match status" value="1"/>
</dbReference>
<keyword evidence="4" id="KW-1003">Cell membrane</keyword>
<dbReference type="PANTHER" id="PTHR43790">
    <property type="entry name" value="CARBOHYDRATE TRANSPORT ATP-BINDING PROTEIN MG119-RELATED"/>
    <property type="match status" value="1"/>
</dbReference>
<feature type="transmembrane region" description="Helical" evidence="12">
    <location>
        <begin position="811"/>
        <end position="831"/>
    </location>
</feature>
<evidence type="ECO:0000256" key="10">
    <source>
        <dbReference type="ARBA" id="ARBA00022989"/>
    </source>
</evidence>
<sequence>MSEIPAIELRKINKSFGPVHANKDIDLVVKKGSIHGIIGENGAGKSTLMSILYGFYHADDGDIIIKGKKVTIADSKAAIGMGIGMVHQHFMLVDNFSVLENVVLGAEDSALLAGGLSRARTELKRLDEEYELRVDPEALIQDLPVGLQQRVEILKALYRSAEVLILDEPTGVLTPAEADHLFKILDVLKNQGKTVLLITHKLREIMAVTDTVSVMRRGEMVATRETGNTSMEELAELMVGRSVLLRVDKEPAQPEAPVMEVENLTVTDSRGVQVVKDVSLSVRAGESVGIAGVSGNGQSELLETLSGIRRATSGTLKIHGESIDLGTSTLDAADMRKKNMGHVPEDRHRMGLINSFTEYENSILGYHRDPAYSRGLLMDLAAIKKNAVAEIEKYDIRPPNPMLKTANFSGGNQQKIVLAREIERDPEVLLIGQPTRGVDIGAIEFIHRRIVELRDAGKGILLVSVELDEIRALSDRVLVMFDGKIVGERGSNADEGELGLLMAAAFLVSGLVVILIGENPLDAVKVLLWGSLGYAEGFGFTLFYATNFIFTGLAVAVAFHAGLFNIGGEGQAYVGGLGVAFACLALDQYVPWYVTLPFAILGSAAMGAAWAFIPAWLQAKRGSHVVITTIMFNYISFSFMVYLLGNVLKKPGSMQNETRTFEDGGRLPFLNDVFPSFGFGYAPVNLSLFVALAACVAVWFLIWRTKLGYEIRSFGANATAAVYAGISPVRIIVVTMLISGGLAGMMAINEIMGSQHRLLIDFVTGYGFVGIAVALMGRAHPVGIILAAVLFGMLYQGGAELSFEMPNITRDMIIVIQGLVILFAGALEHMFRPAIVRFFTPSQALAAKEA</sequence>
<comment type="caution">
    <text evidence="14">The sequence shown here is derived from an EMBL/GenBank/DDBJ whole genome shotgun (WGS) entry which is preliminary data.</text>
</comment>
<dbReference type="InterPro" id="IPR050107">
    <property type="entry name" value="ABC_carbohydrate_import_ATPase"/>
</dbReference>
<keyword evidence="8" id="KW-0067">ATP-binding</keyword>
<keyword evidence="3" id="KW-0813">Transport</keyword>
<organism evidence="14 15">
    <name type="scientific">Effrenium voratum</name>
    <dbReference type="NCBI Taxonomy" id="2562239"/>
    <lineage>
        <taxon>Eukaryota</taxon>
        <taxon>Sar</taxon>
        <taxon>Alveolata</taxon>
        <taxon>Dinophyceae</taxon>
        <taxon>Suessiales</taxon>
        <taxon>Symbiodiniaceae</taxon>
        <taxon>Effrenium</taxon>
    </lineage>
</organism>
<feature type="transmembrane region" description="Helical" evidence="12">
    <location>
        <begin position="498"/>
        <end position="517"/>
    </location>
</feature>
<dbReference type="InterPro" id="IPR003439">
    <property type="entry name" value="ABC_transporter-like_ATP-bd"/>
</dbReference>
<feature type="domain" description="ABC transporter" evidence="13">
    <location>
        <begin position="259"/>
        <end position="507"/>
    </location>
</feature>
<evidence type="ECO:0000313" key="14">
    <source>
        <dbReference type="EMBL" id="CAJ1377509.1"/>
    </source>
</evidence>
<evidence type="ECO:0000256" key="12">
    <source>
        <dbReference type="SAM" id="Phobius"/>
    </source>
</evidence>
<evidence type="ECO:0000256" key="5">
    <source>
        <dbReference type="ARBA" id="ARBA00022692"/>
    </source>
</evidence>
<keyword evidence="6" id="KW-0677">Repeat</keyword>
<dbReference type="PROSITE" id="PS50893">
    <property type="entry name" value="ABC_TRANSPORTER_2"/>
    <property type="match status" value="2"/>
</dbReference>
<reference evidence="14" key="1">
    <citation type="submission" date="2023-08" db="EMBL/GenBank/DDBJ databases">
        <authorList>
            <person name="Chen Y."/>
            <person name="Shah S."/>
            <person name="Dougan E. K."/>
            <person name="Thang M."/>
            <person name="Chan C."/>
        </authorList>
    </citation>
    <scope>NUCLEOTIDE SEQUENCE</scope>
</reference>
<keyword evidence="15" id="KW-1185">Reference proteome</keyword>
<feature type="transmembrane region" description="Helical" evidence="12">
    <location>
        <begin position="782"/>
        <end position="799"/>
    </location>
</feature>
<dbReference type="Proteomes" id="UP001178507">
    <property type="component" value="Unassembled WGS sequence"/>
</dbReference>
<protein>
    <recommendedName>
        <fullName evidence="13">ABC transporter domain-containing protein</fullName>
    </recommendedName>
</protein>
<name>A0AA36HY77_9DINO</name>
<keyword evidence="5 12" id="KW-0812">Transmembrane</keyword>
<keyword evidence="10 12" id="KW-1133">Transmembrane helix</keyword>
<dbReference type="EMBL" id="CAUJNA010000468">
    <property type="protein sequence ID" value="CAJ1377509.1"/>
    <property type="molecule type" value="Genomic_DNA"/>
</dbReference>
<dbReference type="GO" id="GO:0005886">
    <property type="term" value="C:plasma membrane"/>
    <property type="evidence" value="ECO:0007669"/>
    <property type="project" value="UniProtKB-SubCell"/>
</dbReference>
<feature type="transmembrane region" description="Helical" evidence="12">
    <location>
        <begin position="758"/>
        <end position="775"/>
    </location>
</feature>
<dbReference type="GO" id="GO:0016887">
    <property type="term" value="F:ATP hydrolysis activity"/>
    <property type="evidence" value="ECO:0007669"/>
    <property type="project" value="InterPro"/>
</dbReference>
<dbReference type="InterPro" id="IPR017871">
    <property type="entry name" value="ABC_transporter-like_CS"/>
</dbReference>
<dbReference type="FunFam" id="3.40.50.300:FF:000127">
    <property type="entry name" value="Ribose import ATP-binding protein RbsA"/>
    <property type="match status" value="1"/>
</dbReference>
<feature type="transmembrane region" description="Helical" evidence="12">
    <location>
        <begin position="624"/>
        <end position="644"/>
    </location>
</feature>
<dbReference type="InterPro" id="IPR027417">
    <property type="entry name" value="P-loop_NTPase"/>
</dbReference>
<keyword evidence="7" id="KW-0547">Nucleotide-binding</keyword>
<evidence type="ECO:0000256" key="2">
    <source>
        <dbReference type="ARBA" id="ARBA00004651"/>
    </source>
</evidence>
<dbReference type="CDD" id="cd03215">
    <property type="entry name" value="ABC_Carb_Monos_II"/>
    <property type="match status" value="1"/>
</dbReference>
<evidence type="ECO:0000256" key="1">
    <source>
        <dbReference type="ARBA" id="ARBA00004202"/>
    </source>
</evidence>
<dbReference type="AlphaFoldDB" id="A0AA36HY77"/>
<evidence type="ECO:0000259" key="13">
    <source>
        <dbReference type="PROSITE" id="PS50893"/>
    </source>
</evidence>
<evidence type="ECO:0000256" key="3">
    <source>
        <dbReference type="ARBA" id="ARBA00022448"/>
    </source>
</evidence>
<dbReference type="InterPro" id="IPR003593">
    <property type="entry name" value="AAA+_ATPase"/>
</dbReference>